<dbReference type="OrthoDB" id="190049at2759"/>
<dbReference type="Proteomes" id="UP001165065">
    <property type="component" value="Unassembled WGS sequence"/>
</dbReference>
<evidence type="ECO:0000313" key="3">
    <source>
        <dbReference type="EMBL" id="GMI46057.1"/>
    </source>
</evidence>
<keyword evidence="4" id="KW-1185">Reference proteome</keyword>
<dbReference type="InterPro" id="IPR004827">
    <property type="entry name" value="bZIP"/>
</dbReference>
<feature type="compositionally biased region" description="Basic and acidic residues" evidence="1">
    <location>
        <begin position="48"/>
        <end position="64"/>
    </location>
</feature>
<comment type="caution">
    <text evidence="3">The sequence shown here is derived from an EMBL/GenBank/DDBJ whole genome shotgun (WGS) entry which is preliminary data.</text>
</comment>
<dbReference type="GO" id="GO:0003700">
    <property type="term" value="F:DNA-binding transcription factor activity"/>
    <property type="evidence" value="ECO:0007669"/>
    <property type="project" value="InterPro"/>
</dbReference>
<evidence type="ECO:0000313" key="4">
    <source>
        <dbReference type="Proteomes" id="UP001165065"/>
    </source>
</evidence>
<reference evidence="4" key="1">
    <citation type="journal article" date="2023" name="Commun. Biol.">
        <title>Genome analysis of Parmales, the sister group of diatoms, reveals the evolutionary specialization of diatoms from phago-mixotrophs to photoautotrophs.</title>
        <authorList>
            <person name="Ban H."/>
            <person name="Sato S."/>
            <person name="Yoshikawa S."/>
            <person name="Yamada K."/>
            <person name="Nakamura Y."/>
            <person name="Ichinomiya M."/>
            <person name="Sato N."/>
            <person name="Blanc-Mathieu R."/>
            <person name="Endo H."/>
            <person name="Kuwata A."/>
            <person name="Ogata H."/>
        </authorList>
    </citation>
    <scope>NUCLEOTIDE SEQUENCE [LARGE SCALE GENOMIC DNA]</scope>
</reference>
<organism evidence="3 4">
    <name type="scientific">Triparma columacea</name>
    <dbReference type="NCBI Taxonomy" id="722753"/>
    <lineage>
        <taxon>Eukaryota</taxon>
        <taxon>Sar</taxon>
        <taxon>Stramenopiles</taxon>
        <taxon>Ochrophyta</taxon>
        <taxon>Bolidophyceae</taxon>
        <taxon>Parmales</taxon>
        <taxon>Triparmaceae</taxon>
        <taxon>Triparma</taxon>
    </lineage>
</organism>
<dbReference type="PROSITE" id="PS00036">
    <property type="entry name" value="BZIP_BASIC"/>
    <property type="match status" value="1"/>
</dbReference>
<sequence>MDQHHEKYGVSTIPLPPSSLEDDYRKLEAELLDENGSSSAEARRTKKAKTEESEELPKYPDNVDAKTLARLKNRDQAKKSREKKKKAIEGMQAELDESRKKLKDQADFLERAQEKLKLYDEMVETNRKLAEENLRLQAILFPDPDDPLAMKTPGHGISDNNLDDFDPIPVNPAPSPSGHVLSLAHEFIDSIQNGIGWESGVELLCTDDDNEFHCDSMPTCNTIKQFADCMVDTTRVVFKNFRYIRKSSALDGDSVTCVCMAEGDHVAKGMAPPSTPPKRMSAMTVFSIRFTTTKHEGKKIDKIDLIFDSHTAYCQLGWPLVCFLKPKEKPKDAALVISGQGVKRGFKMAFSAPPNPTGDS</sequence>
<name>A0A9W7GI80_9STRA</name>
<dbReference type="EMBL" id="BRYA01000277">
    <property type="protein sequence ID" value="GMI46057.1"/>
    <property type="molecule type" value="Genomic_DNA"/>
</dbReference>
<evidence type="ECO:0000259" key="2">
    <source>
        <dbReference type="PROSITE" id="PS00036"/>
    </source>
</evidence>
<feature type="domain" description="BZIP" evidence="2">
    <location>
        <begin position="70"/>
        <end position="83"/>
    </location>
</feature>
<protein>
    <recommendedName>
        <fullName evidence="2">BZIP domain-containing protein</fullName>
    </recommendedName>
</protein>
<evidence type="ECO:0000256" key="1">
    <source>
        <dbReference type="SAM" id="MobiDB-lite"/>
    </source>
</evidence>
<proteinExistence type="predicted"/>
<dbReference type="AlphaFoldDB" id="A0A9W7GI80"/>
<gene>
    <name evidence="3" type="ORF">TrCOL_g13600</name>
</gene>
<feature type="region of interest" description="Disordered" evidence="1">
    <location>
        <begin position="1"/>
        <end position="88"/>
    </location>
</feature>
<accession>A0A9W7GI80</accession>